<dbReference type="Proteomes" id="UP000799779">
    <property type="component" value="Unassembled WGS sequence"/>
</dbReference>
<organism evidence="3 4">
    <name type="scientific">Amniculicola lignicola CBS 123094</name>
    <dbReference type="NCBI Taxonomy" id="1392246"/>
    <lineage>
        <taxon>Eukaryota</taxon>
        <taxon>Fungi</taxon>
        <taxon>Dikarya</taxon>
        <taxon>Ascomycota</taxon>
        <taxon>Pezizomycotina</taxon>
        <taxon>Dothideomycetes</taxon>
        <taxon>Pleosporomycetidae</taxon>
        <taxon>Pleosporales</taxon>
        <taxon>Amniculicolaceae</taxon>
        <taxon>Amniculicola</taxon>
    </lineage>
</organism>
<feature type="non-terminal residue" evidence="3">
    <location>
        <position position="427"/>
    </location>
</feature>
<dbReference type="PANTHER" id="PTHR21310:SF56">
    <property type="entry name" value="AMINOGLYCOSIDE PHOSPHOTRANSFERASE DOMAIN-CONTAINING PROTEIN"/>
    <property type="match status" value="1"/>
</dbReference>
<evidence type="ECO:0000313" key="3">
    <source>
        <dbReference type="EMBL" id="KAF1996303.1"/>
    </source>
</evidence>
<accession>A0A6A5W378</accession>
<proteinExistence type="predicted"/>
<keyword evidence="4" id="KW-1185">Reference proteome</keyword>
<dbReference type="AlphaFoldDB" id="A0A6A5W378"/>
<feature type="domain" description="Aminoglycoside phosphotransferase" evidence="2">
    <location>
        <begin position="99"/>
        <end position="332"/>
    </location>
</feature>
<dbReference type="Pfam" id="PF01636">
    <property type="entry name" value="APH"/>
    <property type="match status" value="1"/>
</dbReference>
<dbReference type="OrthoDB" id="10003767at2759"/>
<feature type="region of interest" description="Disordered" evidence="1">
    <location>
        <begin position="1"/>
        <end position="23"/>
    </location>
</feature>
<dbReference type="Gene3D" id="3.90.1200.10">
    <property type="match status" value="1"/>
</dbReference>
<dbReference type="SUPFAM" id="SSF56112">
    <property type="entry name" value="Protein kinase-like (PK-like)"/>
    <property type="match status" value="1"/>
</dbReference>
<evidence type="ECO:0000256" key="1">
    <source>
        <dbReference type="SAM" id="MobiDB-lite"/>
    </source>
</evidence>
<name>A0A6A5W378_9PLEO</name>
<dbReference type="InterPro" id="IPR002575">
    <property type="entry name" value="Aminoglycoside_PTrfase"/>
</dbReference>
<dbReference type="EMBL" id="ML977627">
    <property type="protein sequence ID" value="KAF1996303.1"/>
    <property type="molecule type" value="Genomic_DNA"/>
</dbReference>
<evidence type="ECO:0000313" key="4">
    <source>
        <dbReference type="Proteomes" id="UP000799779"/>
    </source>
</evidence>
<feature type="non-terminal residue" evidence="3">
    <location>
        <position position="1"/>
    </location>
</feature>
<dbReference type="InterPro" id="IPR051678">
    <property type="entry name" value="AGP_Transferase"/>
</dbReference>
<protein>
    <recommendedName>
        <fullName evidence="2">Aminoglycoside phosphotransferase domain-containing protein</fullName>
    </recommendedName>
</protein>
<evidence type="ECO:0000259" key="2">
    <source>
        <dbReference type="Pfam" id="PF01636"/>
    </source>
</evidence>
<gene>
    <name evidence="3" type="ORF">P154DRAFT_414104</name>
</gene>
<dbReference type="InterPro" id="IPR011009">
    <property type="entry name" value="Kinase-like_dom_sf"/>
</dbReference>
<sequence>NDDAASDAGSEAVSETSTLEHDQEPYSTFSQKVLLLLMELFPGHDTKCFKLERMKGGSYNRIIGVTVRPPEKKKTRFRKIRDVFFRCAGYRPKQKANAGDQYILRIPRLFFDGVDNEMVYHAATLAFLAKRCPYAVPKILVHDKTGNNALGTAYMLQYRLPGQSLFNLWDELNFEQQKSAVRQLSQILLDLHKITSHFGGIVGKMNSVYDFDTFLQVETFPIPDLSAPTNDNPILRTACSKLQTTRDFLIDLCKRRKQEEEYNCGVGESWPVWDDFTRIINKLDKLGFFNDHRGFHLCHLDFQIRNLLAEVVDNSTIKITGILDWDSALLGPKFLSYRAPFFLWCDDDSQDSDEEQVLHVPENEEDRELKKIFEDTVGPEFLRYATAPEYIILRRMFWKMRSGISSDWELTAAQDIVADFNKLYPMD</sequence>
<dbReference type="PANTHER" id="PTHR21310">
    <property type="entry name" value="AMINOGLYCOSIDE PHOSPHOTRANSFERASE-RELATED-RELATED"/>
    <property type="match status" value="1"/>
</dbReference>
<reference evidence="3" key="1">
    <citation type="journal article" date="2020" name="Stud. Mycol.">
        <title>101 Dothideomycetes genomes: a test case for predicting lifestyles and emergence of pathogens.</title>
        <authorList>
            <person name="Haridas S."/>
            <person name="Albert R."/>
            <person name="Binder M."/>
            <person name="Bloem J."/>
            <person name="Labutti K."/>
            <person name="Salamov A."/>
            <person name="Andreopoulos B."/>
            <person name="Baker S."/>
            <person name="Barry K."/>
            <person name="Bills G."/>
            <person name="Bluhm B."/>
            <person name="Cannon C."/>
            <person name="Castanera R."/>
            <person name="Culley D."/>
            <person name="Daum C."/>
            <person name="Ezra D."/>
            <person name="Gonzalez J."/>
            <person name="Henrissat B."/>
            <person name="Kuo A."/>
            <person name="Liang C."/>
            <person name="Lipzen A."/>
            <person name="Lutzoni F."/>
            <person name="Magnuson J."/>
            <person name="Mondo S."/>
            <person name="Nolan M."/>
            <person name="Ohm R."/>
            <person name="Pangilinan J."/>
            <person name="Park H.-J."/>
            <person name="Ramirez L."/>
            <person name="Alfaro M."/>
            <person name="Sun H."/>
            <person name="Tritt A."/>
            <person name="Yoshinaga Y."/>
            <person name="Zwiers L.-H."/>
            <person name="Turgeon B."/>
            <person name="Goodwin S."/>
            <person name="Spatafora J."/>
            <person name="Crous P."/>
            <person name="Grigoriev I."/>
        </authorList>
    </citation>
    <scope>NUCLEOTIDE SEQUENCE</scope>
    <source>
        <strain evidence="3">CBS 123094</strain>
    </source>
</reference>